<dbReference type="SUPFAM" id="SSF140860">
    <property type="entry name" value="Pseudo ankyrin repeat-like"/>
    <property type="match status" value="1"/>
</dbReference>
<dbReference type="Proteomes" id="UP000001542">
    <property type="component" value="Unassembled WGS sequence"/>
</dbReference>
<dbReference type="PANTHER" id="PTHR24159:SF5">
    <property type="entry name" value="ANK_REP_REGION DOMAIN-CONTAINING PROTEIN"/>
    <property type="match status" value="1"/>
</dbReference>
<dbReference type="KEGG" id="tva:4755512"/>
<dbReference type="InParanoid" id="A2FBI6"/>
<evidence type="ECO:0000313" key="3">
    <source>
        <dbReference type="Proteomes" id="UP000001542"/>
    </source>
</evidence>
<dbReference type="Pfam" id="PF11929">
    <property type="entry name" value="DUF3447"/>
    <property type="match status" value="1"/>
</dbReference>
<dbReference type="VEuPathDB" id="TrichDB:TVAGG3_0129700"/>
<dbReference type="VEuPathDB" id="TrichDB:TVAG_168180"/>
<evidence type="ECO:0000259" key="1">
    <source>
        <dbReference type="Pfam" id="PF11929"/>
    </source>
</evidence>
<keyword evidence="3" id="KW-1185">Reference proteome</keyword>
<name>A2FBI6_TRIV3</name>
<dbReference type="RefSeq" id="XP_001310651.1">
    <property type="nucleotide sequence ID" value="XM_001310650.1"/>
</dbReference>
<dbReference type="AlphaFoldDB" id="A2FBI6"/>
<dbReference type="SMR" id="A2FBI6"/>
<accession>A2FBI6</accession>
<feature type="domain" description="DUF3447" evidence="1">
    <location>
        <begin position="165"/>
        <end position="213"/>
    </location>
</feature>
<protein>
    <recommendedName>
        <fullName evidence="1">DUF3447 domain-containing protein</fullName>
    </recommendedName>
</protein>
<evidence type="ECO:0000313" key="2">
    <source>
        <dbReference type="EMBL" id="EAX97721.1"/>
    </source>
</evidence>
<dbReference type="InterPro" id="IPR020683">
    <property type="entry name" value="DUF3447"/>
</dbReference>
<dbReference type="EMBL" id="DS113703">
    <property type="protein sequence ID" value="EAX97721.1"/>
    <property type="molecule type" value="Genomic_DNA"/>
</dbReference>
<gene>
    <name evidence="2" type="ORF">TVAG_168180</name>
</gene>
<reference evidence="2" key="2">
    <citation type="journal article" date="2007" name="Science">
        <title>Draft genome sequence of the sexually transmitted pathogen Trichomonas vaginalis.</title>
        <authorList>
            <person name="Carlton J.M."/>
            <person name="Hirt R.P."/>
            <person name="Silva J.C."/>
            <person name="Delcher A.L."/>
            <person name="Schatz M."/>
            <person name="Zhao Q."/>
            <person name="Wortman J.R."/>
            <person name="Bidwell S.L."/>
            <person name="Alsmark U.C.M."/>
            <person name="Besteiro S."/>
            <person name="Sicheritz-Ponten T."/>
            <person name="Noel C.J."/>
            <person name="Dacks J.B."/>
            <person name="Foster P.G."/>
            <person name="Simillion C."/>
            <person name="Van de Peer Y."/>
            <person name="Miranda-Saavedra D."/>
            <person name="Barton G.J."/>
            <person name="Westrop G.D."/>
            <person name="Mueller S."/>
            <person name="Dessi D."/>
            <person name="Fiori P.L."/>
            <person name="Ren Q."/>
            <person name="Paulsen I."/>
            <person name="Zhang H."/>
            <person name="Bastida-Corcuera F.D."/>
            <person name="Simoes-Barbosa A."/>
            <person name="Brown M.T."/>
            <person name="Hayes R.D."/>
            <person name="Mukherjee M."/>
            <person name="Okumura C.Y."/>
            <person name="Schneider R."/>
            <person name="Smith A.J."/>
            <person name="Vanacova S."/>
            <person name="Villalvazo M."/>
            <person name="Haas B.J."/>
            <person name="Pertea M."/>
            <person name="Feldblyum T.V."/>
            <person name="Utterback T.R."/>
            <person name="Shu C.L."/>
            <person name="Osoegawa K."/>
            <person name="de Jong P.J."/>
            <person name="Hrdy I."/>
            <person name="Horvathova L."/>
            <person name="Zubacova Z."/>
            <person name="Dolezal P."/>
            <person name="Malik S.B."/>
            <person name="Logsdon J.M. Jr."/>
            <person name="Henze K."/>
            <person name="Gupta A."/>
            <person name="Wang C.C."/>
            <person name="Dunne R.L."/>
            <person name="Upcroft J.A."/>
            <person name="Upcroft P."/>
            <person name="White O."/>
            <person name="Salzberg S.L."/>
            <person name="Tang P."/>
            <person name="Chiu C.-H."/>
            <person name="Lee Y.-S."/>
            <person name="Embley T.M."/>
            <person name="Coombs G.H."/>
            <person name="Mottram J.C."/>
            <person name="Tachezy J."/>
            <person name="Fraser-Liggett C.M."/>
            <person name="Johnson P.J."/>
        </authorList>
    </citation>
    <scope>NUCLEOTIDE SEQUENCE [LARGE SCALE GENOMIC DNA]</scope>
    <source>
        <strain evidence="2">G3</strain>
    </source>
</reference>
<organism evidence="2 3">
    <name type="scientific">Trichomonas vaginalis (strain ATCC PRA-98 / G3)</name>
    <dbReference type="NCBI Taxonomy" id="412133"/>
    <lineage>
        <taxon>Eukaryota</taxon>
        <taxon>Metamonada</taxon>
        <taxon>Parabasalia</taxon>
        <taxon>Trichomonadida</taxon>
        <taxon>Trichomonadidae</taxon>
        <taxon>Trichomonas</taxon>
    </lineage>
</organism>
<dbReference type="PANTHER" id="PTHR24159">
    <property type="match status" value="1"/>
</dbReference>
<reference evidence="2" key="1">
    <citation type="submission" date="2006-10" db="EMBL/GenBank/DDBJ databases">
        <authorList>
            <person name="Amadeo P."/>
            <person name="Zhao Q."/>
            <person name="Wortman J."/>
            <person name="Fraser-Liggett C."/>
            <person name="Carlton J."/>
        </authorList>
    </citation>
    <scope>NUCLEOTIDE SEQUENCE</scope>
    <source>
        <strain evidence="2">G3</strain>
    </source>
</reference>
<proteinExistence type="predicted"/>
<sequence>MSKKIPAFKNLKFKSICELKIPFILEGPHQAESIFWNINSENSQDSITNLKQLINEGLISKKIFDSFTHAVVTERIQNKMQSIFLCNVYNTVSKPYLIPNDLKQLYIQYSSQICKIIQSDDVEEYKTKMEVSPPSNSSQSHVGLAAEFGSVNIFMYLKDHISEDPKIVRKAIKGGNFDIINYLFKQQPEEFKYTLKFAIKSHRNDVADWLLKNVK</sequence>